<dbReference type="EMBL" id="CP120733">
    <property type="protein sequence ID" value="WFD11206.1"/>
    <property type="molecule type" value="Genomic_DNA"/>
</dbReference>
<evidence type="ECO:0000256" key="5">
    <source>
        <dbReference type="ARBA" id="ARBA00023012"/>
    </source>
</evidence>
<keyword evidence="3" id="KW-0597">Phosphoprotein</keyword>
<dbReference type="SUPFAM" id="SSF55874">
    <property type="entry name" value="ATPase domain of HSP90 chaperone/DNA topoisomerase II/histidine kinase"/>
    <property type="match status" value="1"/>
</dbReference>
<dbReference type="InterPro" id="IPR003594">
    <property type="entry name" value="HATPase_dom"/>
</dbReference>
<name>A0ABY8EEK7_9FIRM</name>
<dbReference type="EC" id="2.7.13.3" evidence="2"/>
<keyword evidence="8" id="KW-0067">ATP-binding</keyword>
<keyword evidence="4" id="KW-0418">Kinase</keyword>
<keyword evidence="6" id="KW-0472">Membrane</keyword>
<keyword evidence="4" id="KW-0808">Transferase</keyword>
<sequence length="416" mass="47861">MKELKKNMLIGLIVAFVSQIYINIFNDDFRVSAGIIFLSIIFIFFKNVDIVITSIVTANIVFVLRVIISCFGGNSLYYSFEVNYPVIFFYLSFGIVFNLLKIRSQKNIYLLFTSLCMSEFVGNLVETVFRYNVDFDIQNIKVLIMVCIVRSSIALIFVNIIKEYNILIEKEEHDERYRKLLFLISSLKTEIYFMDKNMDNIEDVMSSSFRLYEKLDALDVDEDIKSISLSITKDIHEIKKDYIRVIKGIEEVTHIKAKHKEMSLVYIFNILEDSTVKYIDSIGSGIQVNFNTGKDVKVKDHYILISILRNLINNSIESINGTKGVVDVSYFYENEKFIFLVSDNGNGIRNSDKNYIFNPGFSTKFNMDTGDMNRGIGLTIVKEMVEGRFNGCISVESEQGIGTEFQIIIPKEQLEG</sequence>
<dbReference type="InterPro" id="IPR004358">
    <property type="entry name" value="Sig_transdc_His_kin-like_C"/>
</dbReference>
<dbReference type="PRINTS" id="PR00344">
    <property type="entry name" value="BCTRLSENSOR"/>
</dbReference>
<evidence type="ECO:0000259" key="7">
    <source>
        <dbReference type="PROSITE" id="PS50109"/>
    </source>
</evidence>
<organism evidence="8 9">
    <name type="scientific">Tepidibacter hydrothermalis</name>
    <dbReference type="NCBI Taxonomy" id="3036126"/>
    <lineage>
        <taxon>Bacteria</taxon>
        <taxon>Bacillati</taxon>
        <taxon>Bacillota</taxon>
        <taxon>Clostridia</taxon>
        <taxon>Peptostreptococcales</taxon>
        <taxon>Peptostreptococcaceae</taxon>
        <taxon>Tepidibacter</taxon>
    </lineage>
</organism>
<accession>A0ABY8EEK7</accession>
<dbReference type="Proteomes" id="UP001222800">
    <property type="component" value="Chromosome"/>
</dbReference>
<keyword evidence="8" id="KW-0547">Nucleotide-binding</keyword>
<dbReference type="Pfam" id="PF02518">
    <property type="entry name" value="HATPase_c"/>
    <property type="match status" value="1"/>
</dbReference>
<keyword evidence="9" id="KW-1185">Reference proteome</keyword>
<feature type="domain" description="Histidine kinase" evidence="7">
    <location>
        <begin position="304"/>
        <end position="413"/>
    </location>
</feature>
<evidence type="ECO:0000313" key="8">
    <source>
        <dbReference type="EMBL" id="WFD11206.1"/>
    </source>
</evidence>
<evidence type="ECO:0000256" key="3">
    <source>
        <dbReference type="ARBA" id="ARBA00022553"/>
    </source>
</evidence>
<dbReference type="PROSITE" id="PS50109">
    <property type="entry name" value="HIS_KIN"/>
    <property type="match status" value="1"/>
</dbReference>
<dbReference type="GO" id="GO:0005524">
    <property type="term" value="F:ATP binding"/>
    <property type="evidence" value="ECO:0007669"/>
    <property type="project" value="UniProtKB-KW"/>
</dbReference>
<dbReference type="SMART" id="SM00387">
    <property type="entry name" value="HATPase_c"/>
    <property type="match status" value="1"/>
</dbReference>
<keyword evidence="6" id="KW-1133">Transmembrane helix</keyword>
<evidence type="ECO:0000313" key="9">
    <source>
        <dbReference type="Proteomes" id="UP001222800"/>
    </source>
</evidence>
<gene>
    <name evidence="8" type="ORF">P4S50_03780</name>
</gene>
<keyword evidence="6" id="KW-0812">Transmembrane</keyword>
<feature type="transmembrane region" description="Helical" evidence="6">
    <location>
        <begin position="82"/>
        <end position="100"/>
    </location>
</feature>
<protein>
    <recommendedName>
        <fullName evidence="2">histidine kinase</fullName>
        <ecNumber evidence="2">2.7.13.3</ecNumber>
    </recommendedName>
</protein>
<feature type="transmembrane region" description="Helical" evidence="6">
    <location>
        <begin position="7"/>
        <end position="25"/>
    </location>
</feature>
<evidence type="ECO:0000256" key="2">
    <source>
        <dbReference type="ARBA" id="ARBA00012438"/>
    </source>
</evidence>
<evidence type="ECO:0000256" key="6">
    <source>
        <dbReference type="SAM" id="Phobius"/>
    </source>
</evidence>
<dbReference type="InterPro" id="IPR005467">
    <property type="entry name" value="His_kinase_dom"/>
</dbReference>
<feature type="transmembrane region" description="Helical" evidence="6">
    <location>
        <begin position="140"/>
        <end position="161"/>
    </location>
</feature>
<proteinExistence type="predicted"/>
<reference evidence="8 9" key="1">
    <citation type="submission" date="2023-03" db="EMBL/GenBank/DDBJ databases">
        <title>Complete genome sequence of Tepidibacter sp. SWIR-1, isolated from a deep-sea hydrothermal vent.</title>
        <authorList>
            <person name="Li X."/>
        </authorList>
    </citation>
    <scope>NUCLEOTIDE SEQUENCE [LARGE SCALE GENOMIC DNA]</scope>
    <source>
        <strain evidence="8 9">SWIR-1</strain>
    </source>
</reference>
<dbReference type="RefSeq" id="WP_277733201.1">
    <property type="nucleotide sequence ID" value="NZ_CP120733.1"/>
</dbReference>
<keyword evidence="5" id="KW-0902">Two-component regulatory system</keyword>
<feature type="transmembrane region" description="Helical" evidence="6">
    <location>
        <begin position="107"/>
        <end position="125"/>
    </location>
</feature>
<dbReference type="InterPro" id="IPR036890">
    <property type="entry name" value="HATPase_C_sf"/>
</dbReference>
<evidence type="ECO:0000256" key="1">
    <source>
        <dbReference type="ARBA" id="ARBA00000085"/>
    </source>
</evidence>
<dbReference type="PANTHER" id="PTHR43547:SF10">
    <property type="entry name" value="SENSOR HISTIDINE KINASE DCUS"/>
    <property type="match status" value="1"/>
</dbReference>
<feature type="transmembrane region" description="Helical" evidence="6">
    <location>
        <begin position="55"/>
        <end position="76"/>
    </location>
</feature>
<comment type="catalytic activity">
    <reaction evidence="1">
        <text>ATP + protein L-histidine = ADP + protein N-phospho-L-histidine.</text>
        <dbReference type="EC" id="2.7.13.3"/>
    </reaction>
</comment>
<feature type="transmembrane region" description="Helical" evidence="6">
    <location>
        <begin position="31"/>
        <end position="48"/>
    </location>
</feature>
<dbReference type="PANTHER" id="PTHR43547">
    <property type="entry name" value="TWO-COMPONENT HISTIDINE KINASE"/>
    <property type="match status" value="1"/>
</dbReference>
<dbReference type="Gene3D" id="3.30.565.10">
    <property type="entry name" value="Histidine kinase-like ATPase, C-terminal domain"/>
    <property type="match status" value="1"/>
</dbReference>
<evidence type="ECO:0000256" key="4">
    <source>
        <dbReference type="ARBA" id="ARBA00022777"/>
    </source>
</evidence>